<dbReference type="EMBL" id="BMEQ01000018">
    <property type="protein sequence ID" value="GGG63841.1"/>
    <property type="molecule type" value="Genomic_DNA"/>
</dbReference>
<feature type="region of interest" description="Disordered" evidence="1">
    <location>
        <begin position="100"/>
        <end position="121"/>
    </location>
</feature>
<dbReference type="SUPFAM" id="SSF53850">
    <property type="entry name" value="Periplasmic binding protein-like II"/>
    <property type="match status" value="1"/>
</dbReference>
<feature type="compositionally biased region" description="Basic residues" evidence="1">
    <location>
        <begin position="109"/>
        <end position="121"/>
    </location>
</feature>
<gene>
    <name evidence="2" type="ORF">GCM10011374_29170</name>
</gene>
<evidence type="ECO:0000313" key="2">
    <source>
        <dbReference type="EMBL" id="GGG63841.1"/>
    </source>
</evidence>
<organism evidence="2 3">
    <name type="scientific">Kocuria dechangensis</name>
    <dbReference type="NCBI Taxonomy" id="1176249"/>
    <lineage>
        <taxon>Bacteria</taxon>
        <taxon>Bacillati</taxon>
        <taxon>Actinomycetota</taxon>
        <taxon>Actinomycetes</taxon>
        <taxon>Micrococcales</taxon>
        <taxon>Micrococcaceae</taxon>
        <taxon>Kocuria</taxon>
    </lineage>
</organism>
<dbReference type="Pfam" id="PF12974">
    <property type="entry name" value="Phosphonate-bd"/>
    <property type="match status" value="1"/>
</dbReference>
<proteinExistence type="predicted"/>
<comment type="caution">
    <text evidence="2">The sequence shown here is derived from an EMBL/GenBank/DDBJ whole genome shotgun (WGS) entry which is preliminary data.</text>
</comment>
<name>A0A917H0V3_9MICC</name>
<sequence length="293" mass="31910">MAAYLTEELDLAVEYVPVSDNAASVSLFGTGDLDLVFYGGLARVQARLRTEGASVLAQRDIDERFRSVFIAHRDAGMEPIEDVTGLSGLEGSRLTFGNESSSVSAQAARARRRTARGHRDRRYRYRMDVTSASGTFLHELSAVERAQPQGLVTGVTMADETARVQCMTGPPATIPLTAGRTRIAQLLARLAGPVTPPVTEDPETYPEAPDPQQLWSELLDDLGAYLPDLSHADPALRLVAVHREGLIARIQVTNGVRDLTYEVRLDSHQMPAAVTVDIARIFPSAPDPKPKPR</sequence>
<evidence type="ECO:0000256" key="1">
    <source>
        <dbReference type="SAM" id="MobiDB-lite"/>
    </source>
</evidence>
<dbReference type="AlphaFoldDB" id="A0A917H0V3"/>
<keyword evidence="3" id="KW-1185">Reference proteome</keyword>
<dbReference type="RefSeq" id="WP_188538495.1">
    <property type="nucleotide sequence ID" value="NZ_BMEQ01000018.1"/>
</dbReference>
<protein>
    <submittedName>
        <fullName evidence="2">Uncharacterized protein</fullName>
    </submittedName>
</protein>
<dbReference type="Gene3D" id="3.40.190.10">
    <property type="entry name" value="Periplasmic binding protein-like II"/>
    <property type="match status" value="2"/>
</dbReference>
<dbReference type="Proteomes" id="UP000638848">
    <property type="component" value="Unassembled WGS sequence"/>
</dbReference>
<reference evidence="2" key="2">
    <citation type="submission" date="2020-09" db="EMBL/GenBank/DDBJ databases">
        <authorList>
            <person name="Sun Q."/>
            <person name="Zhou Y."/>
        </authorList>
    </citation>
    <scope>NUCLEOTIDE SEQUENCE</scope>
    <source>
        <strain evidence="2">CGMCC 1.12187</strain>
    </source>
</reference>
<reference evidence="2" key="1">
    <citation type="journal article" date="2014" name="Int. J. Syst. Evol. Microbiol.">
        <title>Complete genome sequence of Corynebacterium casei LMG S-19264T (=DSM 44701T), isolated from a smear-ripened cheese.</title>
        <authorList>
            <consortium name="US DOE Joint Genome Institute (JGI-PGF)"/>
            <person name="Walter F."/>
            <person name="Albersmeier A."/>
            <person name="Kalinowski J."/>
            <person name="Ruckert C."/>
        </authorList>
    </citation>
    <scope>NUCLEOTIDE SEQUENCE</scope>
    <source>
        <strain evidence="2">CGMCC 1.12187</strain>
    </source>
</reference>
<evidence type="ECO:0000313" key="3">
    <source>
        <dbReference type="Proteomes" id="UP000638848"/>
    </source>
</evidence>
<accession>A0A917H0V3</accession>